<dbReference type="WBParaSite" id="SMUV_0000030201-mRNA-1">
    <property type="protein sequence ID" value="SMUV_0000030201-mRNA-1"/>
    <property type="gene ID" value="SMUV_0000030201"/>
</dbReference>
<accession>A0A158R3U5</accession>
<dbReference type="AlphaFoldDB" id="A0A158R3U5"/>
<proteinExistence type="predicted"/>
<keyword evidence="6" id="KW-1185">Reference proteome</keyword>
<dbReference type="GO" id="GO:1990745">
    <property type="term" value="C:EARP complex"/>
    <property type="evidence" value="ECO:0007669"/>
    <property type="project" value="InterPro"/>
</dbReference>
<evidence type="ECO:0000256" key="1">
    <source>
        <dbReference type="ARBA" id="ARBA00022448"/>
    </source>
</evidence>
<dbReference type="InterPro" id="IPR019515">
    <property type="entry name" value="VPS54_N"/>
</dbReference>
<sequence length="915" mass="104958">MEVNNAASVENNVTSASKKNLKSSITTKETCLLDAVDSVYYIEDDFDSVKYELKKMVEINLMPEAVASEVEKLKSQLQVVSKCISAKIIENSPSYSAQLKDVDEIQDEIKGIVCTVSSIRGYLFHNEVASFFSKLSIARNECTRSLEIIANHRNRKYLRKLKASLKIVKTLYEIGFQLKDLIQEGNFPQAITLCREAQKAASSCCQFYCIREISEKFKNIMDNFITELNVSLVSLTVIFDPDKYTLVYKAFEMLDEVKEAGNHIVKCFNETLESSSRRVIVERLLSPSKYSDIEKMSYERLCEAVDMNQILNCVRELGFVLCKILFNYHAFLRYHVDLEERLNSTDAGNGAPNPVRLKLTDSLYNVFKTASQKFNTLLCCHDLSVLKFDHFLDIVEMSNRFKQFGRTYFGNACGEVTISLEKQAYFYFSRYHYERMEEMKMFLENEAFALCPVPLQFTLFDLQEFYFLKESMEGFEDASTISDVEADLGEQLDYKIISPELDNPFSSDVRSKRVEILTPGRKLEYAYPSLPSKVDSDVKSSSADVLKTLSQNDADEVKENCQQFPPILCNTALNLLRYFGRYLRMTYLLRSIAEQAIFAIFQLYSYFLYTVHSFFSDEESGDSQFCSSKLLATLKYAKDNVLCNETGVFGNNAFHIYMTIKNKGSLSSVVHLHDADHMYAFSERIVGAESIVFLTKQLNVLHPILESLVTSVNGNSTAELLIQMCNVLPPTVDIRRSIYGSAVNKVLQYNQLISMVSSTKWDISELHSQHSEYVDFLIEEMKKFALSLEKIYESIPLSADIILVLWDCIIWRAFRAIVQGYCESNRKCSNEGRALMQLDLQQLIMKIEQLTHLQSIPHKDYVENYVKAYYLSENSLEQWILQHSEYSVHQMVSLLNVASHVSKKARTRIISLLTE</sequence>
<dbReference type="GO" id="GO:0032456">
    <property type="term" value="P:endocytic recycling"/>
    <property type="evidence" value="ECO:0007669"/>
    <property type="project" value="InterPro"/>
</dbReference>
<name>A0A158R3U5_9BILA</name>
<feature type="domain" description="Syndetin C-terminal" evidence="4">
    <location>
        <begin position="678"/>
        <end position="913"/>
    </location>
</feature>
<dbReference type="GO" id="GO:0005829">
    <property type="term" value="C:cytosol"/>
    <property type="evidence" value="ECO:0007669"/>
    <property type="project" value="GOC"/>
</dbReference>
<evidence type="ECO:0000313" key="6">
    <source>
        <dbReference type="Proteomes" id="UP000046393"/>
    </source>
</evidence>
<dbReference type="GO" id="GO:0042147">
    <property type="term" value="P:retrograde transport, endosome to Golgi"/>
    <property type="evidence" value="ECO:0007669"/>
    <property type="project" value="InterPro"/>
</dbReference>
<keyword evidence="2" id="KW-0653">Protein transport</keyword>
<evidence type="ECO:0000256" key="3">
    <source>
        <dbReference type="ARBA" id="ARBA00023054"/>
    </source>
</evidence>
<dbReference type="InterPro" id="IPR019514">
    <property type="entry name" value="Syndetin_C"/>
</dbReference>
<evidence type="ECO:0000259" key="5">
    <source>
        <dbReference type="Pfam" id="PF10475"/>
    </source>
</evidence>
<dbReference type="GO" id="GO:0000149">
    <property type="term" value="F:SNARE binding"/>
    <property type="evidence" value="ECO:0007669"/>
    <property type="project" value="TreeGrafter"/>
</dbReference>
<dbReference type="GO" id="GO:0015031">
    <property type="term" value="P:protein transport"/>
    <property type="evidence" value="ECO:0007669"/>
    <property type="project" value="UniProtKB-KW"/>
</dbReference>
<keyword evidence="1" id="KW-0813">Transport</keyword>
<organism evidence="6 7">
    <name type="scientific">Syphacia muris</name>
    <dbReference type="NCBI Taxonomy" id="451379"/>
    <lineage>
        <taxon>Eukaryota</taxon>
        <taxon>Metazoa</taxon>
        <taxon>Ecdysozoa</taxon>
        <taxon>Nematoda</taxon>
        <taxon>Chromadorea</taxon>
        <taxon>Rhabditida</taxon>
        <taxon>Spirurina</taxon>
        <taxon>Oxyuridomorpha</taxon>
        <taxon>Oxyuroidea</taxon>
        <taxon>Oxyuridae</taxon>
        <taxon>Syphacia</taxon>
    </lineage>
</organism>
<dbReference type="STRING" id="451379.A0A158R3U5"/>
<feature type="domain" description="Vacuolar protein sorting-associated protein 54 N-terminal" evidence="5">
    <location>
        <begin position="33"/>
        <end position="333"/>
    </location>
</feature>
<keyword evidence="3" id="KW-0175">Coiled coil</keyword>
<evidence type="ECO:0000313" key="7">
    <source>
        <dbReference type="WBParaSite" id="SMUV_0000030201-mRNA-1"/>
    </source>
</evidence>
<evidence type="ECO:0000259" key="4">
    <source>
        <dbReference type="Pfam" id="PF10474"/>
    </source>
</evidence>
<dbReference type="Pfam" id="PF10475">
    <property type="entry name" value="Vps54_N"/>
    <property type="match status" value="1"/>
</dbReference>
<protein>
    <submittedName>
        <fullName evidence="7">Vps54_N domain-containing protein</fullName>
    </submittedName>
</protein>
<dbReference type="InterPro" id="IPR040047">
    <property type="entry name" value="VPS50"/>
</dbReference>
<dbReference type="PANTHER" id="PTHR13258">
    <property type="entry name" value="SYNDETIN"/>
    <property type="match status" value="1"/>
</dbReference>
<dbReference type="PANTHER" id="PTHR13258:SF0">
    <property type="entry name" value="SYNDETIN"/>
    <property type="match status" value="1"/>
</dbReference>
<dbReference type="Proteomes" id="UP000046393">
    <property type="component" value="Unplaced"/>
</dbReference>
<dbReference type="Pfam" id="PF10474">
    <property type="entry name" value="Syndetin_C"/>
    <property type="match status" value="1"/>
</dbReference>
<reference evidence="7" key="1">
    <citation type="submission" date="2016-04" db="UniProtKB">
        <authorList>
            <consortium name="WormBaseParasite"/>
        </authorList>
    </citation>
    <scope>IDENTIFICATION</scope>
</reference>
<evidence type="ECO:0000256" key="2">
    <source>
        <dbReference type="ARBA" id="ARBA00022927"/>
    </source>
</evidence>